<dbReference type="EC" id="4.6.1.1" evidence="2"/>
<dbReference type="GO" id="GO:0004016">
    <property type="term" value="F:adenylate cyclase activity"/>
    <property type="evidence" value="ECO:0007669"/>
    <property type="project" value="UniProtKB-EC"/>
</dbReference>
<accession>A0A166EK72</accession>
<dbReference type="SUPFAM" id="SSF55154">
    <property type="entry name" value="CYTH-like phosphatases"/>
    <property type="match status" value="1"/>
</dbReference>
<dbReference type="NCBIfam" id="TIGR00318">
    <property type="entry name" value="cyaB"/>
    <property type="match status" value="1"/>
</dbReference>
<dbReference type="Pfam" id="PF01928">
    <property type="entry name" value="CYTH"/>
    <property type="match status" value="1"/>
</dbReference>
<dbReference type="PANTHER" id="PTHR21028">
    <property type="entry name" value="SI:CH211-156B7.4"/>
    <property type="match status" value="1"/>
</dbReference>
<dbReference type="STRING" id="47311.MBCUT_06120"/>
<evidence type="ECO:0000313" key="3">
    <source>
        <dbReference type="Proteomes" id="UP000077275"/>
    </source>
</evidence>
<dbReference type="InterPro" id="IPR033469">
    <property type="entry name" value="CYTH-like_dom_sf"/>
</dbReference>
<dbReference type="RefSeq" id="WP_067258795.1">
    <property type="nucleotide sequence ID" value="NZ_LWMW01000087.1"/>
</dbReference>
<reference evidence="2 3" key="1">
    <citation type="submission" date="2016-04" db="EMBL/GenBank/DDBJ databases">
        <title>Genome sequence of Methanobrevibacter cuticularis DSM 11139.</title>
        <authorList>
            <person name="Poehlein A."/>
            <person name="Seedorf H."/>
            <person name="Daniel R."/>
        </authorList>
    </citation>
    <scope>NUCLEOTIDE SEQUENCE [LARGE SCALE GENOMIC DNA]</scope>
    <source>
        <strain evidence="2 3">DSM 11139</strain>
    </source>
</reference>
<dbReference type="PATRIC" id="fig|47311.3.peg.690"/>
<name>A0A166EK72_9EURY</name>
<comment type="caution">
    <text evidence="2">The sequence shown here is derived from an EMBL/GenBank/DDBJ whole genome shotgun (WGS) entry which is preliminary data.</text>
</comment>
<dbReference type="InterPro" id="IPR023577">
    <property type="entry name" value="CYTH_domain"/>
</dbReference>
<sequence>MIEVEVKAKINDFDYVINKLKVIGAKKSHIEHQEDSYFNSPLRDFAKTDEALRIRKVTIDENLSTFITYKGPKLNKSSKTREEIEVGIQDASKIASIFTNLGFVQAAIVIKDRTIYKLDEYIISLDKVEGLQPYMEIEADLDDGTDYQDTLDNIFNIFNKLGVNSGFERTSYLELLQLKK</sequence>
<dbReference type="PROSITE" id="PS51707">
    <property type="entry name" value="CYTH"/>
    <property type="match status" value="1"/>
</dbReference>
<dbReference type="AlphaFoldDB" id="A0A166EK72"/>
<keyword evidence="3" id="KW-1185">Reference proteome</keyword>
<dbReference type="InterPro" id="IPR008173">
    <property type="entry name" value="Adenylyl_cyclase_CyaB"/>
</dbReference>
<dbReference type="OrthoDB" id="46040at2157"/>
<dbReference type="Gene3D" id="2.40.320.10">
    <property type="entry name" value="Hypothetical Protein Pfu-838710-001"/>
    <property type="match status" value="1"/>
</dbReference>
<keyword evidence="2" id="KW-0456">Lyase</keyword>
<evidence type="ECO:0000259" key="1">
    <source>
        <dbReference type="PROSITE" id="PS51707"/>
    </source>
</evidence>
<dbReference type="PANTHER" id="PTHR21028:SF2">
    <property type="entry name" value="CYTH DOMAIN-CONTAINING PROTEIN"/>
    <property type="match status" value="1"/>
</dbReference>
<dbReference type="SMART" id="SM01118">
    <property type="entry name" value="CYTH"/>
    <property type="match status" value="1"/>
</dbReference>
<feature type="domain" description="CYTH" evidence="1">
    <location>
        <begin position="1"/>
        <end position="178"/>
    </location>
</feature>
<dbReference type="EMBL" id="LWMW01000087">
    <property type="protein sequence ID" value="KZX16748.1"/>
    <property type="molecule type" value="Genomic_DNA"/>
</dbReference>
<dbReference type="CDD" id="cd07890">
    <property type="entry name" value="CYTH-like_AC_IV-like"/>
    <property type="match status" value="1"/>
</dbReference>
<dbReference type="Proteomes" id="UP000077275">
    <property type="component" value="Unassembled WGS sequence"/>
</dbReference>
<protein>
    <submittedName>
        <fullName evidence="2">Adenylate cyclase CyaB</fullName>
        <ecNumber evidence="2">4.6.1.1</ecNumber>
    </submittedName>
</protein>
<evidence type="ECO:0000313" key="2">
    <source>
        <dbReference type="EMBL" id="KZX16748.1"/>
    </source>
</evidence>
<organism evidence="2 3">
    <name type="scientific">Methanobrevibacter cuticularis</name>
    <dbReference type="NCBI Taxonomy" id="47311"/>
    <lineage>
        <taxon>Archaea</taxon>
        <taxon>Methanobacteriati</taxon>
        <taxon>Methanobacteriota</taxon>
        <taxon>Methanomada group</taxon>
        <taxon>Methanobacteria</taxon>
        <taxon>Methanobacteriales</taxon>
        <taxon>Methanobacteriaceae</taxon>
        <taxon>Methanobrevibacter</taxon>
    </lineage>
</organism>
<gene>
    <name evidence="2" type="primary">cyaB</name>
    <name evidence="2" type="ORF">MBCUT_06120</name>
</gene>
<proteinExistence type="predicted"/>